<dbReference type="InterPro" id="IPR004252">
    <property type="entry name" value="Probable_transposase_24"/>
</dbReference>
<dbReference type="RefSeq" id="XP_056841696.1">
    <property type="nucleotide sequence ID" value="XM_056985716.1"/>
</dbReference>
<dbReference type="PANTHER" id="PTHR33018">
    <property type="entry name" value="OS10G0338966 PROTEIN-RELATED"/>
    <property type="match status" value="1"/>
</dbReference>
<dbReference type="KEGG" id="rsz:108831042"/>
<name>A0A9W3BR93_RAPSA</name>
<dbReference type="Pfam" id="PF03004">
    <property type="entry name" value="Transposase_24"/>
    <property type="match status" value="1"/>
</dbReference>
<sequence>MGGKRKKGGKKGNKKSKTVDKEVEFVCTVKPRQQTEQEQDGDESEHDVQDQPQEVQDQQQDVHDPEHDGDHEKEQEKEHDQERQQEQQVSNEPEGEIEHTLEPEVGSCRKRKRGPTMMRDLAKDPNTRVHVDFTFMGEAYGPGSVKLSSYLGPLVREHVPVTLETWKKITEEVKTVLWKSVQARFEVDEEYQRVAVLKQMGALWRSSKSRLVTQINEAENNQQRMNLRPKNVPPVEWRKFVKLKTSQEFKVLSDSYKERRRKQIPHTCSRKGMVRLAEEMKNSSEDPSEVSRLKVWVKSRTRKDGTPINTNAAEKIQKAAEIATGAKQTGKNEDEDTLIQVLGPDNPGRMRAMGRNVSKTKLACFNVNHKSISEMQEKQLHLQKKVNELQSELAIVKNQREDNEVGENSAARSVNKISQKRCLLIDWADEEGNVGEGCILSSDPNDIVNDSRLGPSDLKVLVEAATEPEAFLWRPASNMCTIKEAVGHIIAWPKNKCVELGLGLDPEDIAPLGSRATSLNKCKLLDLSDDDVVVGEGRWQTKEAKALVNGLPLGPKAVKVFLDVVHEQGTYLWRLTMDLAYLEDCVHSFIS</sequence>
<protein>
    <submittedName>
        <fullName evidence="4">Uncharacterized protein LOC108831042</fullName>
    </submittedName>
</protein>
<accession>A0A9W3BR93</accession>
<evidence type="ECO:0000256" key="2">
    <source>
        <dbReference type="SAM" id="MobiDB-lite"/>
    </source>
</evidence>
<feature type="compositionally biased region" description="Basic residues" evidence="2">
    <location>
        <begin position="1"/>
        <end position="16"/>
    </location>
</feature>
<gene>
    <name evidence="4" type="primary">LOC108831042</name>
</gene>
<evidence type="ECO:0000256" key="1">
    <source>
        <dbReference type="SAM" id="Coils"/>
    </source>
</evidence>
<keyword evidence="3" id="KW-1185">Reference proteome</keyword>
<organism evidence="3 4">
    <name type="scientific">Raphanus sativus</name>
    <name type="common">Radish</name>
    <name type="synonym">Raphanus raphanistrum var. sativus</name>
    <dbReference type="NCBI Taxonomy" id="3726"/>
    <lineage>
        <taxon>Eukaryota</taxon>
        <taxon>Viridiplantae</taxon>
        <taxon>Streptophyta</taxon>
        <taxon>Embryophyta</taxon>
        <taxon>Tracheophyta</taxon>
        <taxon>Spermatophyta</taxon>
        <taxon>Magnoliopsida</taxon>
        <taxon>eudicotyledons</taxon>
        <taxon>Gunneridae</taxon>
        <taxon>Pentapetalae</taxon>
        <taxon>rosids</taxon>
        <taxon>malvids</taxon>
        <taxon>Brassicales</taxon>
        <taxon>Brassicaceae</taxon>
        <taxon>Brassiceae</taxon>
        <taxon>Raphanus</taxon>
    </lineage>
</organism>
<dbReference type="OrthoDB" id="1111607at2759"/>
<evidence type="ECO:0000313" key="3">
    <source>
        <dbReference type="Proteomes" id="UP000504610"/>
    </source>
</evidence>
<reference evidence="3" key="1">
    <citation type="journal article" date="2019" name="Database">
        <title>The radish genome database (RadishGD): an integrated information resource for radish genomics.</title>
        <authorList>
            <person name="Yu H.J."/>
            <person name="Baek S."/>
            <person name="Lee Y.J."/>
            <person name="Cho A."/>
            <person name="Mun J.H."/>
        </authorList>
    </citation>
    <scope>NUCLEOTIDE SEQUENCE [LARGE SCALE GENOMIC DNA]</scope>
    <source>
        <strain evidence="3">cv. WK10039</strain>
    </source>
</reference>
<dbReference type="PANTHER" id="PTHR33018:SF34">
    <property type="entry name" value="OS02G0472350 PROTEIN"/>
    <property type="match status" value="1"/>
</dbReference>
<dbReference type="Proteomes" id="UP000504610">
    <property type="component" value="Chromosome 5"/>
</dbReference>
<reference evidence="4" key="2">
    <citation type="submission" date="2025-08" db="UniProtKB">
        <authorList>
            <consortium name="RefSeq"/>
        </authorList>
    </citation>
    <scope>IDENTIFICATION</scope>
    <source>
        <tissue evidence="4">Leaf</tissue>
    </source>
</reference>
<proteinExistence type="predicted"/>
<dbReference type="AlphaFoldDB" id="A0A9W3BR93"/>
<dbReference type="GeneID" id="108831042"/>
<feature type="coiled-coil region" evidence="1">
    <location>
        <begin position="372"/>
        <end position="399"/>
    </location>
</feature>
<feature type="compositionally biased region" description="Basic and acidic residues" evidence="2">
    <location>
        <begin position="60"/>
        <end position="85"/>
    </location>
</feature>
<feature type="compositionally biased region" description="Low complexity" evidence="2">
    <location>
        <begin position="50"/>
        <end position="59"/>
    </location>
</feature>
<keyword evidence="1" id="KW-0175">Coiled coil</keyword>
<feature type="region of interest" description="Disordered" evidence="2">
    <location>
        <begin position="1"/>
        <end position="120"/>
    </location>
</feature>
<evidence type="ECO:0000313" key="4">
    <source>
        <dbReference type="RefSeq" id="XP_056841696.1"/>
    </source>
</evidence>